<reference evidence="2" key="1">
    <citation type="submission" date="2011-06" db="EMBL/GenBank/DDBJ databases">
        <authorList>
            <consortium name="US DOE Joint Genome Institute (JGI-PGF)"/>
            <person name="Lucas S."/>
            <person name="Han J."/>
            <person name="Lapidus A."/>
            <person name="Cheng J.-F."/>
            <person name="Goodwin L."/>
            <person name="Pitluck S."/>
            <person name="Peters L."/>
            <person name="Land M.L."/>
            <person name="Hauser L."/>
            <person name="Vogl K."/>
            <person name="Liu Z."/>
            <person name="Overmann J."/>
            <person name="Frigaard N.-U."/>
            <person name="Bryant D.A."/>
            <person name="Woyke T.J."/>
        </authorList>
    </citation>
    <scope>NUCLEOTIDE SEQUENCE [LARGE SCALE GENOMIC DNA]</scope>
    <source>
        <strain evidence="2">970</strain>
    </source>
</reference>
<protein>
    <submittedName>
        <fullName evidence="1">Uncharacterized protein</fullName>
    </submittedName>
</protein>
<sequence>MGKGVGLSCGPFTLILEYCRIEASAQPRKLR</sequence>
<organism evidence="1 2">
    <name type="scientific">Thiorhodovibrio frisius</name>
    <dbReference type="NCBI Taxonomy" id="631362"/>
    <lineage>
        <taxon>Bacteria</taxon>
        <taxon>Pseudomonadati</taxon>
        <taxon>Pseudomonadota</taxon>
        <taxon>Gammaproteobacteria</taxon>
        <taxon>Chromatiales</taxon>
        <taxon>Chromatiaceae</taxon>
        <taxon>Thiorhodovibrio</taxon>
    </lineage>
</organism>
<evidence type="ECO:0000313" key="2">
    <source>
        <dbReference type="Proteomes" id="UP000002964"/>
    </source>
</evidence>
<dbReference type="Proteomes" id="UP000002964">
    <property type="component" value="Unassembled WGS sequence"/>
</dbReference>
<gene>
    <name evidence="1" type="ORF">Thi970DRAFT_00328</name>
</gene>
<evidence type="ECO:0000313" key="1">
    <source>
        <dbReference type="EMBL" id="EIC23816.1"/>
    </source>
</evidence>
<dbReference type="EMBL" id="JH603164">
    <property type="protein sequence ID" value="EIC23816.1"/>
    <property type="molecule type" value="Genomic_DNA"/>
</dbReference>
<name>H8YW25_9GAMM</name>
<keyword evidence="2" id="KW-1185">Reference proteome</keyword>
<dbReference type="HOGENOM" id="CLU_3398986_0_0_6"/>
<proteinExistence type="predicted"/>
<accession>H8YW25</accession>
<dbReference type="AlphaFoldDB" id="H8YW25"/>
<reference evidence="1 2" key="2">
    <citation type="submission" date="2011-11" db="EMBL/GenBank/DDBJ databases">
        <authorList>
            <consortium name="US DOE Joint Genome Institute"/>
            <person name="Lucas S."/>
            <person name="Han J."/>
            <person name="Lapidus A."/>
            <person name="Cheng J.-F."/>
            <person name="Goodwin L."/>
            <person name="Pitluck S."/>
            <person name="Peters L."/>
            <person name="Ovchinnikova G."/>
            <person name="Zhang X."/>
            <person name="Detter J.C."/>
            <person name="Han C."/>
            <person name="Tapia R."/>
            <person name="Land M."/>
            <person name="Hauser L."/>
            <person name="Kyrpides N."/>
            <person name="Ivanova N."/>
            <person name="Pagani I."/>
            <person name="Vogl K."/>
            <person name="Liu Z."/>
            <person name="Overmann J."/>
            <person name="Frigaard N.-U."/>
            <person name="Bryant D."/>
            <person name="Woyke T."/>
        </authorList>
    </citation>
    <scope>NUCLEOTIDE SEQUENCE [LARGE SCALE GENOMIC DNA]</scope>
    <source>
        <strain evidence="1 2">970</strain>
    </source>
</reference>